<dbReference type="Proteomes" id="UP001207930">
    <property type="component" value="Unassembled WGS sequence"/>
</dbReference>
<comment type="caution">
    <text evidence="2">The sequence shown here is derived from an EMBL/GenBank/DDBJ whole genome shotgun (WGS) entry which is preliminary data.</text>
</comment>
<dbReference type="RefSeq" id="WP_264501219.1">
    <property type="nucleotide sequence ID" value="NZ_JAPDDS010000005.1"/>
</dbReference>
<evidence type="ECO:0000313" key="3">
    <source>
        <dbReference type="Proteomes" id="UP001207930"/>
    </source>
</evidence>
<reference evidence="2 3" key="1">
    <citation type="submission" date="2022-10" db="EMBL/GenBank/DDBJ databases">
        <title>Luteolibacter flavescens strain MCCC 1K03193, whole genome shotgun sequencing project.</title>
        <authorList>
            <person name="Zhao G."/>
            <person name="Shen L."/>
        </authorList>
    </citation>
    <scope>NUCLEOTIDE SEQUENCE [LARGE SCALE GENOMIC DNA]</scope>
    <source>
        <strain evidence="2 3">MCCC 1K03193</strain>
    </source>
</reference>
<dbReference type="CDD" id="cd22235">
    <property type="entry name" value="RHH_CopG_archaea"/>
    <property type="match status" value="1"/>
</dbReference>
<dbReference type="Pfam" id="PF01402">
    <property type="entry name" value="RHH_1"/>
    <property type="match status" value="1"/>
</dbReference>
<sequence>MASYSPRLVRTSMSLDTVTLGLLDELAKRESISKSEVMRRAVRKLKEESDREDHRLSPLAALEWLQKRGGLDSAESDAFKSAIREERDAKRYWWEA</sequence>
<feature type="domain" description="Ribbon-helix-helix protein CopG" evidence="1">
    <location>
        <begin position="9"/>
        <end position="48"/>
    </location>
</feature>
<keyword evidence="3" id="KW-1185">Reference proteome</keyword>
<proteinExistence type="predicted"/>
<name>A0ABT3FP89_9BACT</name>
<dbReference type="EMBL" id="JAPDDS010000005">
    <property type="protein sequence ID" value="MCW1885262.1"/>
    <property type="molecule type" value="Genomic_DNA"/>
</dbReference>
<evidence type="ECO:0000259" key="1">
    <source>
        <dbReference type="Pfam" id="PF01402"/>
    </source>
</evidence>
<dbReference type="InterPro" id="IPR002145">
    <property type="entry name" value="CopG"/>
</dbReference>
<evidence type="ECO:0000313" key="2">
    <source>
        <dbReference type="EMBL" id="MCW1885262.1"/>
    </source>
</evidence>
<accession>A0ABT3FP89</accession>
<organism evidence="2 3">
    <name type="scientific">Luteolibacter flavescens</name>
    <dbReference type="NCBI Taxonomy" id="1859460"/>
    <lineage>
        <taxon>Bacteria</taxon>
        <taxon>Pseudomonadati</taxon>
        <taxon>Verrucomicrobiota</taxon>
        <taxon>Verrucomicrobiia</taxon>
        <taxon>Verrucomicrobiales</taxon>
        <taxon>Verrucomicrobiaceae</taxon>
        <taxon>Luteolibacter</taxon>
    </lineage>
</organism>
<protein>
    <submittedName>
        <fullName evidence="2">Ribbon-helix-helix protein, CopG family</fullName>
    </submittedName>
</protein>
<gene>
    <name evidence="2" type="ORF">OKA04_11025</name>
</gene>